<organism evidence="3">
    <name type="scientific">Folsomia candida</name>
    <name type="common">Springtail</name>
    <dbReference type="NCBI Taxonomy" id="158441"/>
    <lineage>
        <taxon>Eukaryota</taxon>
        <taxon>Metazoa</taxon>
        <taxon>Ecdysozoa</taxon>
        <taxon>Arthropoda</taxon>
        <taxon>Hexapoda</taxon>
        <taxon>Collembola</taxon>
        <taxon>Entomobryomorpha</taxon>
        <taxon>Isotomoidea</taxon>
        <taxon>Isotomidae</taxon>
        <taxon>Proisotominae</taxon>
        <taxon>Folsomia</taxon>
    </lineage>
</organism>
<evidence type="ECO:0000313" key="3">
    <source>
        <dbReference type="EMBL" id="QBH73143.1"/>
    </source>
</evidence>
<dbReference type="InterPro" id="IPR016135">
    <property type="entry name" value="UBQ-conjugating_enzyme/RWD"/>
</dbReference>
<keyword evidence="1" id="KW-0833">Ubl conjugation pathway</keyword>
<feature type="domain" description="UBC core" evidence="2">
    <location>
        <begin position="7"/>
        <end position="140"/>
    </location>
</feature>
<dbReference type="PROSITE" id="PS50127">
    <property type="entry name" value="UBC_2"/>
    <property type="match status" value="1"/>
</dbReference>
<evidence type="ECO:0000259" key="2">
    <source>
        <dbReference type="PROSITE" id="PS50127"/>
    </source>
</evidence>
<dbReference type="RefSeq" id="XP_021948661.1">
    <property type="nucleotide sequence ID" value="XM_022092969.2"/>
</dbReference>
<dbReference type="EMBL" id="MH602898">
    <property type="protein sequence ID" value="QBH73143.1"/>
    <property type="molecule type" value="mRNA"/>
</dbReference>
<name>A0A481SWW6_FOLCA</name>
<sequence length="140" mass="16042">MSSVVVPRTFRLLEELEQGQKGVGDGTISWGLENDDDMTLTSWTGMIIGPPRTPYENRMYSLKMECNERYPDEPPALKFLSRISMNCVNGVTGAVDPRMVPILSRWQRDYTIKTILQELRRLMTMKDNLKLTQPPEGSLF</sequence>
<proteinExistence type="evidence at transcript level"/>
<dbReference type="SMART" id="SM00212">
    <property type="entry name" value="UBCc"/>
    <property type="match status" value="1"/>
</dbReference>
<dbReference type="FunFam" id="3.10.110.10:FF:000026">
    <property type="entry name" value="Ubiquitin-conjugating enzyme E2 variant"/>
    <property type="match status" value="1"/>
</dbReference>
<dbReference type="OrthoDB" id="6508832at2759"/>
<dbReference type="PANTHER" id="PTHR24068">
    <property type="entry name" value="UBIQUITIN-CONJUGATING ENZYME E2"/>
    <property type="match status" value="1"/>
</dbReference>
<evidence type="ECO:0000256" key="1">
    <source>
        <dbReference type="ARBA" id="ARBA00022786"/>
    </source>
</evidence>
<dbReference type="CTD" id="38613"/>
<dbReference type="CDD" id="cd23807">
    <property type="entry name" value="UEV_UBE2V"/>
    <property type="match status" value="1"/>
</dbReference>
<accession>A0A481SWW6</accession>
<protein>
    <submittedName>
        <fullName evidence="3">Ubiquitin-conjugating enzyme</fullName>
    </submittedName>
</protein>
<dbReference type="InterPro" id="IPR000608">
    <property type="entry name" value="UBC"/>
</dbReference>
<dbReference type="Pfam" id="PF00179">
    <property type="entry name" value="UQ_con"/>
    <property type="match status" value="1"/>
</dbReference>
<dbReference type="SUPFAM" id="SSF54495">
    <property type="entry name" value="UBC-like"/>
    <property type="match status" value="1"/>
</dbReference>
<reference evidence="3" key="1">
    <citation type="journal article" date="2019" name="Sci. Rep.">
        <title>No signal of deleterious mutation accumulation in conserved gene sequences of extant asexual hexapods.</title>
        <authorList>
            <person name="Brandt A."/>
            <person name="Bast J."/>
            <person name="Scheu S."/>
            <person name="Meusemann K."/>
            <person name="Donath A."/>
            <person name="Schuette K."/>
            <person name="Machida R."/>
            <person name="Kraaijeveld K."/>
        </authorList>
    </citation>
    <scope>NUCLEOTIDE SEQUENCE</scope>
    <source>
        <strain evidence="3">OG14102</strain>
    </source>
</reference>
<dbReference type="GeneID" id="110846273"/>
<dbReference type="KEGG" id="fcd:110846273"/>
<dbReference type="AlphaFoldDB" id="A0A481SWW6"/>
<dbReference type="Gene3D" id="3.10.110.10">
    <property type="entry name" value="Ubiquitin Conjugating Enzyme"/>
    <property type="match status" value="1"/>
</dbReference>